<evidence type="ECO:0000313" key="7">
    <source>
        <dbReference type="EnsemblMetazoa" id="BGLB027628-PA"/>
    </source>
</evidence>
<dbReference type="Gene3D" id="1.20.1070.10">
    <property type="entry name" value="Rhodopsin 7-helix transmembrane proteins"/>
    <property type="match status" value="1"/>
</dbReference>
<evidence type="ECO:0000256" key="1">
    <source>
        <dbReference type="ARBA" id="ARBA00004370"/>
    </source>
</evidence>
<dbReference type="OrthoDB" id="6276488at2759"/>
<evidence type="ECO:0000256" key="3">
    <source>
        <dbReference type="ARBA" id="ARBA00022989"/>
    </source>
</evidence>
<dbReference type="GO" id="GO:0008528">
    <property type="term" value="F:G protein-coupled peptide receptor activity"/>
    <property type="evidence" value="ECO:0007669"/>
    <property type="project" value="InterPro"/>
</dbReference>
<dbReference type="PANTHER" id="PTHR46641">
    <property type="entry name" value="FMRFAMIDE RECEPTOR-RELATED"/>
    <property type="match status" value="1"/>
</dbReference>
<feature type="domain" description="G-protein coupled receptors family 1 profile" evidence="6">
    <location>
        <begin position="65"/>
        <end position="337"/>
    </location>
</feature>
<feature type="transmembrane region" description="Helical" evidence="5">
    <location>
        <begin position="314"/>
        <end position="338"/>
    </location>
</feature>
<dbReference type="Proteomes" id="UP000076420">
    <property type="component" value="Unassembled WGS sequence"/>
</dbReference>
<dbReference type="EnsemblMetazoa" id="BGLB027628-RA">
    <property type="protein sequence ID" value="BGLB027628-PA"/>
    <property type="gene ID" value="BGLB027628"/>
</dbReference>
<evidence type="ECO:0000259" key="6">
    <source>
        <dbReference type="PROSITE" id="PS50262"/>
    </source>
</evidence>
<dbReference type="SUPFAM" id="SSF81321">
    <property type="entry name" value="Family A G protein-coupled receptor-like"/>
    <property type="match status" value="1"/>
</dbReference>
<dbReference type="VEuPathDB" id="VectorBase:BGLB027628"/>
<dbReference type="AlphaFoldDB" id="A0A2C9L6P1"/>
<protein>
    <recommendedName>
        <fullName evidence="6">G-protein coupled receptors family 1 profile domain-containing protein</fullName>
    </recommendedName>
</protein>
<comment type="subcellular location">
    <subcellularLocation>
        <location evidence="1">Membrane</location>
    </subcellularLocation>
</comment>
<dbReference type="Pfam" id="PF10324">
    <property type="entry name" value="7TM_GPCR_Srw"/>
    <property type="match status" value="1"/>
</dbReference>
<gene>
    <name evidence="7" type="primary">106074080</name>
</gene>
<dbReference type="PANTHER" id="PTHR46641:SF2">
    <property type="entry name" value="FMRFAMIDE RECEPTOR"/>
    <property type="match status" value="1"/>
</dbReference>
<dbReference type="InterPro" id="IPR017452">
    <property type="entry name" value="GPCR_Rhodpsn_7TM"/>
</dbReference>
<dbReference type="InterPro" id="IPR019427">
    <property type="entry name" value="7TM_GPCR_serpentine_rcpt_Srw"/>
</dbReference>
<proteinExistence type="predicted"/>
<dbReference type="InterPro" id="IPR052954">
    <property type="entry name" value="GPCR-Ligand_Int"/>
</dbReference>
<evidence type="ECO:0000256" key="2">
    <source>
        <dbReference type="ARBA" id="ARBA00022692"/>
    </source>
</evidence>
<evidence type="ECO:0000256" key="4">
    <source>
        <dbReference type="ARBA" id="ARBA00023136"/>
    </source>
</evidence>
<organism evidence="7 8">
    <name type="scientific">Biomphalaria glabrata</name>
    <name type="common">Bloodfluke planorb</name>
    <name type="synonym">Freshwater snail</name>
    <dbReference type="NCBI Taxonomy" id="6526"/>
    <lineage>
        <taxon>Eukaryota</taxon>
        <taxon>Metazoa</taxon>
        <taxon>Spiralia</taxon>
        <taxon>Lophotrochozoa</taxon>
        <taxon>Mollusca</taxon>
        <taxon>Gastropoda</taxon>
        <taxon>Heterobranchia</taxon>
        <taxon>Euthyneura</taxon>
        <taxon>Panpulmonata</taxon>
        <taxon>Hygrophila</taxon>
        <taxon>Lymnaeoidea</taxon>
        <taxon>Planorbidae</taxon>
        <taxon>Biomphalaria</taxon>
    </lineage>
</organism>
<evidence type="ECO:0000256" key="5">
    <source>
        <dbReference type="SAM" id="Phobius"/>
    </source>
</evidence>
<feature type="transmembrane region" description="Helical" evidence="5">
    <location>
        <begin position="226"/>
        <end position="247"/>
    </location>
</feature>
<dbReference type="RefSeq" id="XP_013090257.2">
    <property type="nucleotide sequence ID" value="XM_013234803.2"/>
</dbReference>
<keyword evidence="2 5" id="KW-0812">Transmembrane</keyword>
<evidence type="ECO:0000313" key="8">
    <source>
        <dbReference type="Proteomes" id="UP000076420"/>
    </source>
</evidence>
<accession>A0A2C9L6P1</accession>
<feature type="transmembrane region" description="Helical" evidence="5">
    <location>
        <begin position="169"/>
        <end position="187"/>
    </location>
</feature>
<feature type="transmembrane region" description="Helical" evidence="5">
    <location>
        <begin position="45"/>
        <end position="72"/>
    </location>
</feature>
<dbReference type="KEGG" id="bgt:106074080"/>
<dbReference type="STRING" id="6526.A0A2C9L6P1"/>
<name>A0A2C9L6P1_BIOGL</name>
<keyword evidence="3 5" id="KW-1133">Transmembrane helix</keyword>
<sequence>MTVSAGNSMSQWTMLNTTLHPNNTDQSGARNDNDGVLIDDFAKKIFILVNHVIVDMCICIFGIVGNCLNITVFLKQGLHKSVNLSLFAMSISDLTGLSFQVWHNFCLNPYLELANLPFDFLEIQMLTAGRPSILMVRVTGWITMYITAERCLSVVLPLKIREIITFKRTAINLLLMFGINLAFYLPVTSSDYVTWKFYPGLNKTQLGLAFRGNKPAVEWLINTSHFYLSLFAFIFVIIFTAVLVISLRRKSKWRKGATSGTDQREARTSRENKTIALVIMVAIVLIVCYAPGVCCAITEALYPEFGIVAKQSNFYQVIWSFNFIFHSINASINVVVYYKMSSKYRATMNEIVPCFKNRNKGDNN</sequence>
<dbReference type="GO" id="GO:0016020">
    <property type="term" value="C:membrane"/>
    <property type="evidence" value="ECO:0007669"/>
    <property type="project" value="UniProtKB-SubCell"/>
</dbReference>
<dbReference type="PROSITE" id="PS50262">
    <property type="entry name" value="G_PROTEIN_RECEP_F1_2"/>
    <property type="match status" value="1"/>
</dbReference>
<reference evidence="7" key="1">
    <citation type="submission" date="2020-05" db="UniProtKB">
        <authorList>
            <consortium name="EnsemblMetazoa"/>
        </authorList>
    </citation>
    <scope>IDENTIFICATION</scope>
    <source>
        <strain evidence="7">BB02</strain>
    </source>
</reference>
<feature type="transmembrane region" description="Helical" evidence="5">
    <location>
        <begin position="274"/>
        <end position="302"/>
    </location>
</feature>
<dbReference type="VEuPathDB" id="VectorBase:BGLAX_046485"/>
<keyword evidence="4 5" id="KW-0472">Membrane</keyword>